<sequence>MVLPVHAEVGSDQVVFSISLEPDGLDPTVAAAASIGEVVHYNVLEGLVKIEESGATTPLLASGWRLENGGTTYRFALRKGVRFHDGASFDASAVRFSFERAMAPGSTNKAKKALFDNIAAIETPDAYTVVLRLRHADANTLFRLGESTAVVLHPDTAEQAAIRPVGTGPYRFERWDRGSSIDLVKYAGYRNASQVFMRAVKFRFINQPAAQANAMAAREVDVFFNIATQTVERFQADRAYQVLIGASSGKGMLALNNRRKPLDDVRVRRAITHAIDRERFIQKVLDGRGKAIGSHFSPTDAGYVHLAGLYPYDPKRAKALLREAGVKLPISLTLTLPPTPYARDGAPVIVAALEAIGIQVTTESVDWAHWLSGAFKGDFDITLINHVEPLDYPIYTDPDYYFGYESAEFRQLVERHAASSSARERQVLFAQMQRKLANDAVNAWIFAPQLSTVARKRLKGLWMNYPIFAHDVAALRWE</sequence>
<evidence type="ECO:0000259" key="3">
    <source>
        <dbReference type="Pfam" id="PF00496"/>
    </source>
</evidence>
<organism evidence="4 5">
    <name type="scientific">Simplicispira suum</name>
    <dbReference type="NCBI Taxonomy" id="2109915"/>
    <lineage>
        <taxon>Bacteria</taxon>
        <taxon>Pseudomonadati</taxon>
        <taxon>Pseudomonadota</taxon>
        <taxon>Betaproteobacteria</taxon>
        <taxon>Burkholderiales</taxon>
        <taxon>Comamonadaceae</taxon>
        <taxon>Simplicispira</taxon>
    </lineage>
</organism>
<reference evidence="4 5" key="1">
    <citation type="submission" date="2018-03" db="EMBL/GenBank/DDBJ databases">
        <title>Genome sequencing of Simplicispira sp.</title>
        <authorList>
            <person name="Kim S.-J."/>
            <person name="Heo J."/>
            <person name="Kwon S.-W."/>
        </authorList>
    </citation>
    <scope>NUCLEOTIDE SEQUENCE [LARGE SCALE GENOMIC DNA]</scope>
    <source>
        <strain evidence="4 5">SC1-8</strain>
    </source>
</reference>
<proteinExistence type="inferred from homology"/>
<keyword evidence="2" id="KW-0732">Signal</keyword>
<dbReference type="Pfam" id="PF00496">
    <property type="entry name" value="SBP_bac_5"/>
    <property type="match status" value="1"/>
</dbReference>
<dbReference type="GO" id="GO:0030288">
    <property type="term" value="C:outer membrane-bounded periplasmic space"/>
    <property type="evidence" value="ECO:0007669"/>
    <property type="project" value="UniProtKB-ARBA"/>
</dbReference>
<dbReference type="GO" id="GO:0015833">
    <property type="term" value="P:peptide transport"/>
    <property type="evidence" value="ECO:0007669"/>
    <property type="project" value="TreeGrafter"/>
</dbReference>
<dbReference type="Gene3D" id="3.40.190.10">
    <property type="entry name" value="Periplasmic binding protein-like II"/>
    <property type="match status" value="1"/>
</dbReference>
<dbReference type="KEGG" id="simp:C6571_02675"/>
<comment type="similarity">
    <text evidence="1">Belongs to the bacterial solute-binding protein 5 family.</text>
</comment>
<evidence type="ECO:0000256" key="2">
    <source>
        <dbReference type="ARBA" id="ARBA00022729"/>
    </source>
</evidence>
<gene>
    <name evidence="4" type="ORF">C6571_02675</name>
</gene>
<dbReference type="InterPro" id="IPR000914">
    <property type="entry name" value="SBP_5_dom"/>
</dbReference>
<dbReference type="Gene3D" id="3.10.105.10">
    <property type="entry name" value="Dipeptide-binding Protein, Domain 3"/>
    <property type="match status" value="1"/>
</dbReference>
<keyword evidence="5" id="KW-1185">Reference proteome</keyword>
<dbReference type="PANTHER" id="PTHR30290:SF38">
    <property type="entry name" value="D,D-DIPEPTIDE-BINDING PERIPLASMIC PROTEIN DDPA-RELATED"/>
    <property type="match status" value="1"/>
</dbReference>
<dbReference type="PANTHER" id="PTHR30290">
    <property type="entry name" value="PERIPLASMIC BINDING COMPONENT OF ABC TRANSPORTER"/>
    <property type="match status" value="1"/>
</dbReference>
<evidence type="ECO:0000313" key="5">
    <source>
        <dbReference type="Proteomes" id="UP000239326"/>
    </source>
</evidence>
<dbReference type="EMBL" id="CP027669">
    <property type="protein sequence ID" value="AVO43024.1"/>
    <property type="molecule type" value="Genomic_DNA"/>
</dbReference>
<dbReference type="Proteomes" id="UP000239326">
    <property type="component" value="Chromosome"/>
</dbReference>
<name>A0A2S0N4E1_9BURK</name>
<dbReference type="InterPro" id="IPR039424">
    <property type="entry name" value="SBP_5"/>
</dbReference>
<dbReference type="InterPro" id="IPR030678">
    <property type="entry name" value="Peptide/Ni-bd"/>
</dbReference>
<dbReference type="GO" id="GO:0043190">
    <property type="term" value="C:ATP-binding cassette (ABC) transporter complex"/>
    <property type="evidence" value="ECO:0007669"/>
    <property type="project" value="InterPro"/>
</dbReference>
<evidence type="ECO:0000256" key="1">
    <source>
        <dbReference type="ARBA" id="ARBA00005695"/>
    </source>
</evidence>
<dbReference type="AlphaFoldDB" id="A0A2S0N4E1"/>
<dbReference type="OrthoDB" id="9801799at2"/>
<evidence type="ECO:0000313" key="4">
    <source>
        <dbReference type="EMBL" id="AVO43024.1"/>
    </source>
</evidence>
<protein>
    <submittedName>
        <fullName evidence="4">ABC transporter substrate-binding protein</fullName>
    </submittedName>
</protein>
<dbReference type="Gene3D" id="3.90.76.10">
    <property type="entry name" value="Dipeptide-binding Protein, Domain 1"/>
    <property type="match status" value="1"/>
</dbReference>
<feature type="domain" description="Solute-binding protein family 5" evidence="3">
    <location>
        <begin position="57"/>
        <end position="387"/>
    </location>
</feature>
<accession>A0A2S0N4E1</accession>
<dbReference type="PIRSF" id="PIRSF002741">
    <property type="entry name" value="MppA"/>
    <property type="match status" value="1"/>
</dbReference>
<dbReference type="GO" id="GO:1904680">
    <property type="term" value="F:peptide transmembrane transporter activity"/>
    <property type="evidence" value="ECO:0007669"/>
    <property type="project" value="TreeGrafter"/>
</dbReference>
<dbReference type="CDD" id="cd08494">
    <property type="entry name" value="PBP2_NikA_DppA_OppA_like_6"/>
    <property type="match status" value="1"/>
</dbReference>
<dbReference type="SUPFAM" id="SSF53850">
    <property type="entry name" value="Periplasmic binding protein-like II"/>
    <property type="match status" value="1"/>
</dbReference>